<feature type="transmembrane region" description="Helical" evidence="11">
    <location>
        <begin position="293"/>
        <end position="313"/>
    </location>
</feature>
<evidence type="ECO:0000256" key="7">
    <source>
        <dbReference type="ARBA" id="ARBA00023053"/>
    </source>
</evidence>
<evidence type="ECO:0000256" key="9">
    <source>
        <dbReference type="ARBA" id="ARBA00023136"/>
    </source>
</evidence>
<evidence type="ECO:0000256" key="6">
    <source>
        <dbReference type="ARBA" id="ARBA00022989"/>
    </source>
</evidence>
<evidence type="ECO:0000259" key="12">
    <source>
        <dbReference type="Pfam" id="PF00999"/>
    </source>
</evidence>
<dbReference type="Proteomes" id="UP000050920">
    <property type="component" value="Unassembled WGS sequence"/>
</dbReference>
<feature type="transmembrane region" description="Helical" evidence="11">
    <location>
        <begin position="113"/>
        <end position="133"/>
    </location>
</feature>
<dbReference type="Gene3D" id="1.20.1530.20">
    <property type="match status" value="1"/>
</dbReference>
<feature type="transmembrane region" description="Helical" evidence="11">
    <location>
        <begin position="181"/>
        <end position="202"/>
    </location>
</feature>
<evidence type="ECO:0000256" key="8">
    <source>
        <dbReference type="ARBA" id="ARBA00023065"/>
    </source>
</evidence>
<dbReference type="NCBIfam" id="TIGR00932">
    <property type="entry name" value="2a37"/>
    <property type="match status" value="1"/>
</dbReference>
<keyword evidence="3" id="KW-0813">Transport</keyword>
<proteinExistence type="inferred from homology"/>
<keyword evidence="5 11" id="KW-0812">Transmembrane</keyword>
<keyword evidence="6 11" id="KW-1133">Transmembrane helix</keyword>
<feature type="transmembrane region" description="Helical" evidence="11">
    <location>
        <begin position="357"/>
        <end position="379"/>
    </location>
</feature>
<dbReference type="GO" id="GO:1902600">
    <property type="term" value="P:proton transmembrane transport"/>
    <property type="evidence" value="ECO:0007669"/>
    <property type="project" value="InterPro"/>
</dbReference>
<organism evidence="13 14">
    <name type="scientific">Lactiplantibacillus fabifermentans DSM 21115</name>
    <dbReference type="NCBI Taxonomy" id="1413187"/>
    <lineage>
        <taxon>Bacteria</taxon>
        <taxon>Bacillati</taxon>
        <taxon>Bacillota</taxon>
        <taxon>Bacilli</taxon>
        <taxon>Lactobacillales</taxon>
        <taxon>Lactobacillaceae</taxon>
        <taxon>Lactiplantibacillus</taxon>
    </lineage>
</organism>
<dbReference type="AlphaFoldDB" id="A0A0R2NB09"/>
<feature type="transmembrane region" description="Helical" evidence="11">
    <location>
        <begin position="267"/>
        <end position="286"/>
    </location>
</feature>
<dbReference type="EMBL" id="AYGX02000170">
    <property type="protein sequence ID" value="KRO23087.1"/>
    <property type="molecule type" value="Genomic_DNA"/>
</dbReference>
<feature type="transmembrane region" description="Helical" evidence="11">
    <location>
        <begin position="59"/>
        <end position="77"/>
    </location>
</feature>
<dbReference type="InterPro" id="IPR004771">
    <property type="entry name" value="K/H_exchanger"/>
</dbReference>
<dbReference type="GO" id="GO:0015297">
    <property type="term" value="F:antiporter activity"/>
    <property type="evidence" value="ECO:0007669"/>
    <property type="project" value="UniProtKB-KW"/>
</dbReference>
<evidence type="ECO:0000313" key="13">
    <source>
        <dbReference type="EMBL" id="KRO23087.1"/>
    </source>
</evidence>
<keyword evidence="14" id="KW-1185">Reference proteome</keyword>
<evidence type="ECO:0000256" key="5">
    <source>
        <dbReference type="ARBA" id="ARBA00022692"/>
    </source>
</evidence>
<comment type="similarity">
    <text evidence="2">Belongs to the monovalent cation:proton antiporter 2 (CPA2) transporter (TC 2.A.37) family.</text>
</comment>
<feature type="domain" description="Cation/H+ exchanger transmembrane" evidence="12">
    <location>
        <begin position="9"/>
        <end position="379"/>
    </location>
</feature>
<dbReference type="RefSeq" id="WP_024624815.1">
    <property type="nucleotide sequence ID" value="NZ_AYGX02000170.1"/>
</dbReference>
<keyword evidence="4" id="KW-0050">Antiport</keyword>
<evidence type="ECO:0000256" key="3">
    <source>
        <dbReference type="ARBA" id="ARBA00022448"/>
    </source>
</evidence>
<evidence type="ECO:0000256" key="10">
    <source>
        <dbReference type="ARBA" id="ARBA00023201"/>
    </source>
</evidence>
<evidence type="ECO:0000256" key="2">
    <source>
        <dbReference type="ARBA" id="ARBA00005551"/>
    </source>
</evidence>
<feature type="transmembrane region" description="Helical" evidence="11">
    <location>
        <begin position="145"/>
        <end position="169"/>
    </location>
</feature>
<dbReference type="GO" id="GO:0006814">
    <property type="term" value="P:sodium ion transport"/>
    <property type="evidence" value="ECO:0007669"/>
    <property type="project" value="UniProtKB-KW"/>
</dbReference>
<dbReference type="Pfam" id="PF00999">
    <property type="entry name" value="Na_H_Exchanger"/>
    <property type="match status" value="1"/>
</dbReference>
<dbReference type="InterPro" id="IPR006153">
    <property type="entry name" value="Cation/H_exchanger_TM"/>
</dbReference>
<gene>
    <name evidence="13" type="ORF">DY78_GL001856</name>
</gene>
<dbReference type="PANTHER" id="PTHR43562">
    <property type="entry name" value="NAPA-TYPE SODIUM/HYDROGEN ANTIPORTER"/>
    <property type="match status" value="1"/>
</dbReference>
<evidence type="ECO:0000256" key="11">
    <source>
        <dbReference type="SAM" id="Phobius"/>
    </source>
</evidence>
<evidence type="ECO:0000313" key="14">
    <source>
        <dbReference type="Proteomes" id="UP000050920"/>
    </source>
</evidence>
<dbReference type="PANTHER" id="PTHR43562:SF3">
    <property type="entry name" value="SODIUM ION_PROTON EXCHANGER (EUROFUNG)"/>
    <property type="match status" value="1"/>
</dbReference>
<evidence type="ECO:0000256" key="4">
    <source>
        <dbReference type="ARBA" id="ARBA00022449"/>
    </source>
</evidence>
<name>A0A0R2NB09_9LACO</name>
<dbReference type="InterPro" id="IPR038770">
    <property type="entry name" value="Na+/solute_symporter_sf"/>
</dbReference>
<sequence>MSYIWQLVIILVLTKLGAHLSNKLNFPSVIGELLVGVLAGPAVLHLLAPGTFINYFSEMGVIILMFIAGLEGNLGLLMKYWKPALTVATLGVIFPTVSAALLCAVGFGFAWSTAIFIGLILSATSVSITVQVLKEMHRMNSREGAIILGAAVADDIMCVILLGICVSLFGTGNAAQSQSLWALILPKLGFFILMFVLGKWAVPKFLSLFDKLNASENLTTAAIILCFSFAGLAVALGMSDVLGAYFAGLAISETTYKDALALKVEPIGYSVFIPVFFVSVGLNITFDNLQKDFVFIALLILIAILGKQVGGAIGGKMFGLDWAAANVVGAGMVSRGEMALVVSNVALGAHLIDQNHYTAMIVVTVITTLVAPLILKFFIQRTNTSSANSQKTMKVNEVKS</sequence>
<keyword evidence="8" id="KW-0406">Ion transport</keyword>
<comment type="subcellular location">
    <subcellularLocation>
        <location evidence="1">Membrane</location>
        <topology evidence="1">Multi-pass membrane protein</topology>
    </subcellularLocation>
</comment>
<dbReference type="GO" id="GO:0016020">
    <property type="term" value="C:membrane"/>
    <property type="evidence" value="ECO:0007669"/>
    <property type="project" value="UniProtKB-SubCell"/>
</dbReference>
<reference evidence="13 14" key="1">
    <citation type="journal article" date="2015" name="Genome Announc.">
        <title>Expanding the biotechnology potential of lactobacilli through comparative genomics of 213 strains and associated genera.</title>
        <authorList>
            <person name="Sun Z."/>
            <person name="Harris H.M."/>
            <person name="McCann A."/>
            <person name="Guo C."/>
            <person name="Argimon S."/>
            <person name="Zhang W."/>
            <person name="Yang X."/>
            <person name="Jeffery I.B."/>
            <person name="Cooney J.C."/>
            <person name="Kagawa T.F."/>
            <person name="Liu W."/>
            <person name="Song Y."/>
            <person name="Salvetti E."/>
            <person name="Wrobel A."/>
            <person name="Rasinkangas P."/>
            <person name="Parkhill J."/>
            <person name="Rea M.C."/>
            <person name="O'Sullivan O."/>
            <person name="Ritari J."/>
            <person name="Douillard F.P."/>
            <person name="Paul Ross R."/>
            <person name="Yang R."/>
            <person name="Briner A.E."/>
            <person name="Felis G.E."/>
            <person name="de Vos W.M."/>
            <person name="Barrangou R."/>
            <person name="Klaenhammer T.R."/>
            <person name="Caufield P.W."/>
            <person name="Cui Y."/>
            <person name="Zhang H."/>
            <person name="O'Toole P.W."/>
        </authorList>
    </citation>
    <scope>NUCLEOTIDE SEQUENCE [LARGE SCALE GENOMIC DNA]</scope>
    <source>
        <strain evidence="13 14">DSM 21115</strain>
    </source>
</reference>
<accession>A0A0R2NB09</accession>
<dbReference type="GO" id="GO:0008324">
    <property type="term" value="F:monoatomic cation transmembrane transporter activity"/>
    <property type="evidence" value="ECO:0007669"/>
    <property type="project" value="InterPro"/>
</dbReference>
<protein>
    <submittedName>
        <fullName evidence="13">Na(+) H(+) antiporter</fullName>
    </submittedName>
</protein>
<feature type="transmembrane region" description="Helical" evidence="11">
    <location>
        <begin position="29"/>
        <end position="47"/>
    </location>
</feature>
<feature type="transmembrane region" description="Helical" evidence="11">
    <location>
        <begin position="222"/>
        <end position="247"/>
    </location>
</feature>
<evidence type="ECO:0000256" key="1">
    <source>
        <dbReference type="ARBA" id="ARBA00004141"/>
    </source>
</evidence>
<keyword evidence="9 11" id="KW-0472">Membrane</keyword>
<comment type="caution">
    <text evidence="13">The sequence shown here is derived from an EMBL/GenBank/DDBJ whole genome shotgun (WGS) entry which is preliminary data.</text>
</comment>
<feature type="transmembrane region" description="Helical" evidence="11">
    <location>
        <begin position="84"/>
        <end position="107"/>
    </location>
</feature>
<keyword evidence="10" id="KW-0739">Sodium transport</keyword>
<keyword evidence="7" id="KW-0915">Sodium</keyword>